<comment type="caution">
    <text evidence="2">The sequence shown here is derived from an EMBL/GenBank/DDBJ whole genome shotgun (WGS) entry which is preliminary data.</text>
</comment>
<gene>
    <name evidence="2" type="ORF">SADUNF_Sadunf04G0121900</name>
</gene>
<reference evidence="2 3" key="1">
    <citation type="submission" date="2020-10" db="EMBL/GenBank/DDBJ databases">
        <title>Plant Genome Project.</title>
        <authorList>
            <person name="Zhang R.-G."/>
        </authorList>
    </citation>
    <scope>NUCLEOTIDE SEQUENCE [LARGE SCALE GENOMIC DNA]</scope>
    <source>
        <strain evidence="2">FAFU-HL-1</strain>
        <tissue evidence="2">Leaf</tissue>
    </source>
</reference>
<proteinExistence type="predicted"/>
<dbReference type="AlphaFoldDB" id="A0A835K858"/>
<keyword evidence="3" id="KW-1185">Reference proteome</keyword>
<keyword evidence="1" id="KW-0812">Transmembrane</keyword>
<organism evidence="2 3">
    <name type="scientific">Salix dunnii</name>
    <dbReference type="NCBI Taxonomy" id="1413687"/>
    <lineage>
        <taxon>Eukaryota</taxon>
        <taxon>Viridiplantae</taxon>
        <taxon>Streptophyta</taxon>
        <taxon>Embryophyta</taxon>
        <taxon>Tracheophyta</taxon>
        <taxon>Spermatophyta</taxon>
        <taxon>Magnoliopsida</taxon>
        <taxon>eudicotyledons</taxon>
        <taxon>Gunneridae</taxon>
        <taxon>Pentapetalae</taxon>
        <taxon>rosids</taxon>
        <taxon>fabids</taxon>
        <taxon>Malpighiales</taxon>
        <taxon>Salicaceae</taxon>
        <taxon>Saliceae</taxon>
        <taxon>Salix</taxon>
    </lineage>
</organism>
<protein>
    <submittedName>
        <fullName evidence="2">Uncharacterized protein</fullName>
    </submittedName>
</protein>
<sequence>MDVYRSETGMEIFCPVQRTALSSLLSHIMGISIGTPTIMLMSMVPLMIIQSFSSMDLKLHSHGLYQALRSTALNVSGYSKDFCVMEPFGDDNASVKELKDYESRLMILIRRTFFDSMTFKDPDNRHVSVATSSWFPPKAAAFHPDSAHSHFSRSSREISQAESWESSVNLHMDI</sequence>
<feature type="transmembrane region" description="Helical" evidence="1">
    <location>
        <begin position="28"/>
        <end position="49"/>
    </location>
</feature>
<accession>A0A835K858</accession>
<evidence type="ECO:0000256" key="1">
    <source>
        <dbReference type="SAM" id="Phobius"/>
    </source>
</evidence>
<dbReference type="Proteomes" id="UP000657918">
    <property type="component" value="Chromosome 4"/>
</dbReference>
<name>A0A835K858_9ROSI</name>
<dbReference type="EMBL" id="JADGMS010000004">
    <property type="protein sequence ID" value="KAF9684474.1"/>
    <property type="molecule type" value="Genomic_DNA"/>
</dbReference>
<keyword evidence="1" id="KW-0472">Membrane</keyword>
<evidence type="ECO:0000313" key="2">
    <source>
        <dbReference type="EMBL" id="KAF9684474.1"/>
    </source>
</evidence>
<keyword evidence="1" id="KW-1133">Transmembrane helix</keyword>
<evidence type="ECO:0000313" key="3">
    <source>
        <dbReference type="Proteomes" id="UP000657918"/>
    </source>
</evidence>